<gene>
    <name evidence="3" type="ORF">DT076_05985</name>
</gene>
<dbReference type="EMBL" id="QOUI01000003">
    <property type="protein sequence ID" value="RCK70220.1"/>
    <property type="molecule type" value="Genomic_DNA"/>
</dbReference>
<comment type="caution">
    <text evidence="3">The sequence shown here is derived from an EMBL/GenBank/DDBJ whole genome shotgun (WGS) entry which is preliminary data.</text>
</comment>
<dbReference type="GO" id="GO:0046872">
    <property type="term" value="F:metal ion binding"/>
    <property type="evidence" value="ECO:0007669"/>
    <property type="project" value="UniProtKB-KW"/>
</dbReference>
<dbReference type="GO" id="GO:0016853">
    <property type="term" value="F:isomerase activity"/>
    <property type="evidence" value="ECO:0007669"/>
    <property type="project" value="UniProtKB-KW"/>
</dbReference>
<organism evidence="3 4">
    <name type="scientific">Desertihabitans brevis</name>
    <dbReference type="NCBI Taxonomy" id="2268447"/>
    <lineage>
        <taxon>Bacteria</taxon>
        <taxon>Bacillati</taxon>
        <taxon>Actinomycetota</taxon>
        <taxon>Actinomycetes</taxon>
        <taxon>Propionibacteriales</taxon>
        <taxon>Propionibacteriaceae</taxon>
        <taxon>Desertihabitans</taxon>
    </lineage>
</organism>
<reference evidence="3 4" key="1">
    <citation type="submission" date="2018-07" db="EMBL/GenBank/DDBJ databases">
        <title>Desertimonas flava gen. nov. sp. nov.</title>
        <authorList>
            <person name="Liu S."/>
        </authorList>
    </citation>
    <scope>NUCLEOTIDE SEQUENCE [LARGE SCALE GENOMIC DNA]</scope>
    <source>
        <strain evidence="3 4">16Sb5-5</strain>
    </source>
</reference>
<evidence type="ECO:0000256" key="2">
    <source>
        <dbReference type="ARBA" id="ARBA00022833"/>
    </source>
</evidence>
<accession>A0A367YWM0</accession>
<dbReference type="InterPro" id="IPR051804">
    <property type="entry name" value="Carb_Metab_Reg_Kinase/Isom"/>
</dbReference>
<dbReference type="CDD" id="cd07010">
    <property type="entry name" value="cupin_PMI_type_I_N_bac"/>
    <property type="match status" value="1"/>
</dbReference>
<evidence type="ECO:0000256" key="1">
    <source>
        <dbReference type="ARBA" id="ARBA00022723"/>
    </source>
</evidence>
<keyword evidence="1" id="KW-0479">Metal-binding</keyword>
<dbReference type="InterPro" id="IPR011051">
    <property type="entry name" value="RmlC_Cupin_sf"/>
</dbReference>
<evidence type="ECO:0000313" key="3">
    <source>
        <dbReference type="EMBL" id="RCK70220.1"/>
    </source>
</evidence>
<dbReference type="AlphaFoldDB" id="A0A367YWM0"/>
<dbReference type="Proteomes" id="UP000252770">
    <property type="component" value="Unassembled WGS sequence"/>
</dbReference>
<dbReference type="InterPro" id="IPR014710">
    <property type="entry name" value="RmlC-like_jellyroll"/>
</dbReference>
<dbReference type="PANTHER" id="PTHR42742:SF3">
    <property type="entry name" value="FRUCTOKINASE"/>
    <property type="match status" value="1"/>
</dbReference>
<keyword evidence="3" id="KW-0413">Isomerase</keyword>
<dbReference type="RefSeq" id="WP_114125762.1">
    <property type="nucleotide sequence ID" value="NZ_QOUI01000003.1"/>
</dbReference>
<keyword evidence="2" id="KW-0862">Zinc</keyword>
<protein>
    <submittedName>
        <fullName evidence="3">Mannose-6-phosphate isomerase</fullName>
    </submittedName>
</protein>
<sequence>MPGHGNYDRHPVVALDGAHPLWTGEAVWTQLAGLARATSSPLAVDCYPGVDVGAVRDALSAADPALVVVDVEAEAALSAKDLDELLADELTDDRVFGVLSRRRIGAFFHPGELDRLRHQLARTDRPTVVVGWGASLVVPAEAPVVLADLPRWEIQQRFRAGAGNWRAGNGEEDVLRKYKRGFFVEWRVADEHKRPLLARCSHLLDTTTATPKLVTGDTLRAGLEQAAARPFRLVPFFDPGPWGGTWMEEVCGLDPAPGGQHYAWCFDGVPEENSLRLGLGAEHVEIPAIDLVLRHPRELLGERTFARFGAEFPIRFDFLDTMAGGNLSLQVHPTTDYIQRHFAMPYTQDESYYLLDAEPGAQVYLGLRPGVGLEDVRAALEEGQAGGEVDADRLVNTFPARPHDHFLIPAGTVHCSGAGSMVLEVSATPFIFTFKLWDWGRLGLDGRPRPIHLEHGLANIDVRRDTDWTRQNLVDQVEPVDAGDGWTEERTGLHELEFIETRRHTFTAPVEHDTHGTVHVLNLVQGEAAVVESPDGDFDPFEVHYAETFIVPAAVGRYRIRGTGAGPWRTLRASVRDTERT</sequence>
<dbReference type="PANTHER" id="PTHR42742">
    <property type="entry name" value="TRANSCRIPTIONAL REPRESSOR MPRA"/>
    <property type="match status" value="1"/>
</dbReference>
<dbReference type="SUPFAM" id="SSF51182">
    <property type="entry name" value="RmlC-like cupins"/>
    <property type="match status" value="1"/>
</dbReference>
<proteinExistence type="predicted"/>
<dbReference type="Gene3D" id="2.60.120.10">
    <property type="entry name" value="Jelly Rolls"/>
    <property type="match status" value="1"/>
</dbReference>
<evidence type="ECO:0000313" key="4">
    <source>
        <dbReference type="Proteomes" id="UP000252770"/>
    </source>
</evidence>
<name>A0A367YWM0_9ACTN</name>
<keyword evidence="4" id="KW-1185">Reference proteome</keyword>